<dbReference type="VEuPathDB" id="FungiDB:CPSG_09829"/>
<sequence>MTIGKCPIGSEKPPEPAPETAMENGCNSRSFALYFSYRNIHKIEINLAKLDQEVQLGCSKVKRFKVGQISGPGHIGAINQY</sequence>
<reference evidence="3" key="2">
    <citation type="submission" date="2010-03" db="EMBL/GenBank/DDBJ databases">
        <title>The genome sequence of Coccidioides posadasii strain Silveira.</title>
        <authorList>
            <consortium name="The Broad Institute Genome Sequencing Center for Infectious Disease"/>
            <person name="Neafsey D."/>
            <person name="Orbach M."/>
            <person name="Henn M.R."/>
            <person name="Cole G.T."/>
            <person name="Galgiani J."/>
            <person name="Gardner M.J."/>
            <person name="Kirkland T.N."/>
            <person name="Taylor J.W."/>
            <person name="Young S.K."/>
            <person name="Zeng Q."/>
            <person name="Koehrsen M."/>
            <person name="Alvarado L."/>
            <person name="Berlin A."/>
            <person name="Borenstein D."/>
            <person name="Chapman S.B."/>
            <person name="Chen Z."/>
            <person name="Engels R."/>
            <person name="Freedman E."/>
            <person name="Gellesch M."/>
            <person name="Goldberg J."/>
            <person name="Griggs A."/>
            <person name="Gujja S."/>
            <person name="Heilman E."/>
            <person name="Heiman D."/>
            <person name="Howarth C."/>
            <person name="Jen D."/>
            <person name="Larson L."/>
            <person name="Mehta T."/>
            <person name="Neiman D."/>
            <person name="Park D."/>
            <person name="Pearson M."/>
            <person name="Richards J."/>
            <person name="Roberts A."/>
            <person name="Saif S."/>
            <person name="Shea T."/>
            <person name="Shenoy N."/>
            <person name="Sisk P."/>
            <person name="Stolte C."/>
            <person name="Sykes S."/>
            <person name="Walk T."/>
            <person name="White J."/>
            <person name="Yandava C."/>
            <person name="Haas B."/>
            <person name="Nusbaum C."/>
            <person name="Birren B."/>
        </authorList>
    </citation>
    <scope>NUCLEOTIDE SEQUENCE [LARGE SCALE GENOMIC DNA]</scope>
    <source>
        <strain evidence="3">RMSCC 757 / Silveira</strain>
    </source>
</reference>
<feature type="region of interest" description="Disordered" evidence="1">
    <location>
        <begin position="1"/>
        <end position="23"/>
    </location>
</feature>
<dbReference type="EMBL" id="GL636513">
    <property type="protein sequence ID" value="EFW13615.1"/>
    <property type="molecule type" value="Genomic_DNA"/>
</dbReference>
<evidence type="ECO:0000256" key="1">
    <source>
        <dbReference type="SAM" id="MobiDB-lite"/>
    </source>
</evidence>
<evidence type="ECO:0000313" key="2">
    <source>
        <dbReference type="EMBL" id="EFW13615.1"/>
    </source>
</evidence>
<accession>E9DJ30</accession>
<gene>
    <name evidence="2" type="ORF">CPSG_09829</name>
</gene>
<organism evidence="3">
    <name type="scientific">Coccidioides posadasii (strain RMSCC 757 / Silveira)</name>
    <name type="common">Valley fever fungus</name>
    <dbReference type="NCBI Taxonomy" id="443226"/>
    <lineage>
        <taxon>Eukaryota</taxon>
        <taxon>Fungi</taxon>
        <taxon>Dikarya</taxon>
        <taxon>Ascomycota</taxon>
        <taxon>Pezizomycotina</taxon>
        <taxon>Eurotiomycetes</taxon>
        <taxon>Eurotiomycetidae</taxon>
        <taxon>Onygenales</taxon>
        <taxon>Onygenaceae</taxon>
        <taxon>Coccidioides</taxon>
    </lineage>
</organism>
<evidence type="ECO:0000313" key="3">
    <source>
        <dbReference type="Proteomes" id="UP000002497"/>
    </source>
</evidence>
<keyword evidence="3" id="KW-1185">Reference proteome</keyword>
<reference evidence="3" key="1">
    <citation type="journal article" date="2010" name="Genome Res.">
        <title>Population genomic sequencing of Coccidioides fungi reveals recent hybridization and transposon control.</title>
        <authorList>
            <person name="Neafsey D.E."/>
            <person name="Barker B.M."/>
            <person name="Sharpton T.J."/>
            <person name="Stajich J.E."/>
            <person name="Park D.J."/>
            <person name="Whiston E."/>
            <person name="Hung C.-Y."/>
            <person name="McMahan C."/>
            <person name="White J."/>
            <person name="Sykes S."/>
            <person name="Heiman D."/>
            <person name="Young S."/>
            <person name="Zeng Q."/>
            <person name="Abouelleil A."/>
            <person name="Aftuck L."/>
            <person name="Bessette D."/>
            <person name="Brown A."/>
            <person name="FitzGerald M."/>
            <person name="Lui A."/>
            <person name="Macdonald J.P."/>
            <person name="Priest M."/>
            <person name="Orbach M.J."/>
            <person name="Galgiani J.N."/>
            <person name="Kirkland T.N."/>
            <person name="Cole G.T."/>
            <person name="Birren B.W."/>
            <person name="Henn M.R."/>
            <person name="Taylor J.W."/>
            <person name="Rounsley S.D."/>
        </authorList>
    </citation>
    <scope>NUCLEOTIDE SEQUENCE [LARGE SCALE GENOMIC DNA]</scope>
    <source>
        <strain evidence="3">RMSCC 757 / Silveira</strain>
    </source>
</reference>
<proteinExistence type="predicted"/>
<dbReference type="Proteomes" id="UP000002497">
    <property type="component" value="Unassembled WGS sequence"/>
</dbReference>
<dbReference type="AlphaFoldDB" id="E9DJ30"/>
<protein>
    <submittedName>
        <fullName evidence="2">Predicted protein</fullName>
    </submittedName>
</protein>
<dbReference type="HOGENOM" id="CLU_2573710_0_0_1"/>
<name>E9DJ30_COCPS</name>